<keyword evidence="3" id="KW-0472">Membrane</keyword>
<dbReference type="PANTHER" id="PTHR24373:SF370">
    <property type="entry name" value="FISH-LIPS, ISOFORM E"/>
    <property type="match status" value="1"/>
</dbReference>
<name>A0A0R3RM53_9BILA</name>
<dbReference type="InterPro" id="IPR032675">
    <property type="entry name" value="LRR_dom_sf"/>
</dbReference>
<proteinExistence type="predicted"/>
<dbReference type="WBParaSite" id="EEL_0000256301-mRNA-1">
    <property type="protein sequence ID" value="EEL_0000256301-mRNA-1"/>
    <property type="gene ID" value="EEL_0000256301"/>
</dbReference>
<feature type="coiled-coil region" evidence="2">
    <location>
        <begin position="145"/>
        <end position="172"/>
    </location>
</feature>
<keyword evidence="4" id="KW-1185">Reference proteome</keyword>
<keyword evidence="2" id="KW-0175">Coiled coil</keyword>
<dbReference type="Gene3D" id="3.80.10.10">
    <property type="entry name" value="Ribonuclease Inhibitor"/>
    <property type="match status" value="1"/>
</dbReference>
<evidence type="ECO:0000256" key="3">
    <source>
        <dbReference type="SAM" id="Phobius"/>
    </source>
</evidence>
<dbReference type="GO" id="GO:0005615">
    <property type="term" value="C:extracellular space"/>
    <property type="evidence" value="ECO:0007669"/>
    <property type="project" value="TreeGrafter"/>
</dbReference>
<dbReference type="STRING" id="1147741.A0A0R3RM53"/>
<sequence>MYFRDCLIRHIEYGAFGSMRRIQHFFARGNITVELAGSAIFRNSTISDVIFEDAHFIAPSDCFVGLKATSIQLINSIWNMSKKFNEFRNFHQKIGRFMISNSTVDLLAMKAFQNTRILSISYSTLKKLATMKFIEKNSCKEMEWIAETEKTIESVTQKLEILETTINRITAKAFVNLSKFKNVKISRCRIDVIEKNAFQGFRSNEIRIDRTQIDKLSIASFAALSMNLFSWQACNLSLIESMTFQGAKVQTLRFSRCHIKNIMKRSFAELEANNLILAKTKIYRCEERAFAAAKVKKFTITRTEIVSSTFDSVFRDFRPIYFHARNNLFDCTVRQCDTNSLLLDEHISMNLPWYFQSNQCSKQEICHQPPEWTSDDLFCRFYYFLAKCFCTNSKVANVPDVNSSVVIIGDCEALEIDLAENDKISSLHVFRTDALRITKIPASLQIFEIFHTKIVRIGSEAFLGLKMERIELISTQIELLESRSFVNFQLSSFILRHSIISYVEFHAFSNSSVRMLYAEQSNFLHVFDFWRYLNDTTLVEVFVNLPRYLLEGAQNFCLKEVVVACECLSKQLANRNNCGKIAPICSSTNYVINCSIEEEIISRSFLKQSRILLILLLCSLNLFFRLNLYQI</sequence>
<reference evidence="5" key="1">
    <citation type="submission" date="2017-02" db="UniProtKB">
        <authorList>
            <consortium name="WormBaseParasite"/>
        </authorList>
    </citation>
    <scope>IDENTIFICATION</scope>
</reference>
<keyword evidence="3" id="KW-1133">Transmembrane helix</keyword>
<dbReference type="GO" id="GO:0031012">
    <property type="term" value="C:extracellular matrix"/>
    <property type="evidence" value="ECO:0007669"/>
    <property type="project" value="TreeGrafter"/>
</dbReference>
<evidence type="ECO:0000313" key="5">
    <source>
        <dbReference type="WBParaSite" id="EEL_0000256301-mRNA-1"/>
    </source>
</evidence>
<keyword evidence="1" id="KW-0732">Signal</keyword>
<evidence type="ECO:0000313" key="4">
    <source>
        <dbReference type="Proteomes" id="UP000050640"/>
    </source>
</evidence>
<protein>
    <submittedName>
        <fullName evidence="5">Recep_L_domain domain-containing protein</fullName>
    </submittedName>
</protein>
<dbReference type="Proteomes" id="UP000050640">
    <property type="component" value="Unplaced"/>
</dbReference>
<dbReference type="PANTHER" id="PTHR24373">
    <property type="entry name" value="SLIT RELATED LEUCINE-RICH REPEAT NEURONAL PROTEIN"/>
    <property type="match status" value="1"/>
</dbReference>
<accession>A0A0R3RM53</accession>
<dbReference type="SUPFAM" id="SSF52058">
    <property type="entry name" value="L domain-like"/>
    <property type="match status" value="1"/>
</dbReference>
<feature type="transmembrane region" description="Helical" evidence="3">
    <location>
        <begin position="611"/>
        <end position="628"/>
    </location>
</feature>
<organism evidence="4 5">
    <name type="scientific">Elaeophora elaphi</name>
    <dbReference type="NCBI Taxonomy" id="1147741"/>
    <lineage>
        <taxon>Eukaryota</taxon>
        <taxon>Metazoa</taxon>
        <taxon>Ecdysozoa</taxon>
        <taxon>Nematoda</taxon>
        <taxon>Chromadorea</taxon>
        <taxon>Rhabditida</taxon>
        <taxon>Spirurina</taxon>
        <taxon>Spiruromorpha</taxon>
        <taxon>Filarioidea</taxon>
        <taxon>Onchocercidae</taxon>
        <taxon>Elaeophora</taxon>
    </lineage>
</organism>
<evidence type="ECO:0000256" key="2">
    <source>
        <dbReference type="SAM" id="Coils"/>
    </source>
</evidence>
<dbReference type="InterPro" id="IPR050328">
    <property type="entry name" value="Dev_Immune_Receptor"/>
</dbReference>
<evidence type="ECO:0000256" key="1">
    <source>
        <dbReference type="ARBA" id="ARBA00022729"/>
    </source>
</evidence>
<dbReference type="AlphaFoldDB" id="A0A0R3RM53"/>
<keyword evidence="3" id="KW-0812">Transmembrane</keyword>